<sequence>MHAIQLKEFGGPEVLQYAEVAKPEPGKGEVRVAVEAAGVNFIDVYHRTGAYHNALPLVIGQEAAGVVDAIGEGVTDVAVGDRVGFAGVMGAYAEHVIVPATKLVPVPDGVESKVAAAAFLQGMTAHYLVHSTYPVKRGDQVLIHAAAGGVGLLLCQMAKRLGAYVIGTVSTDEKAELARGAGADEIIRYTEQDFVAETKRLTEGRGVNVVYDSVGKTTFDGSLDVLRPRGYLVLFGQSSGAVTPVNPQILNSKGSLFLTRPTMGSYTADRAELLQRADDVLNWIKSGELNIRIDRTFPLQNAAEAHRALESRATSGKLVLIP</sequence>
<proteinExistence type="predicted"/>
<dbReference type="Gene3D" id="3.40.50.720">
    <property type="entry name" value="NAD(P)-binding Rossmann-like Domain"/>
    <property type="match status" value="1"/>
</dbReference>
<evidence type="ECO:0000256" key="1">
    <source>
        <dbReference type="ARBA" id="ARBA00022857"/>
    </source>
</evidence>
<keyword evidence="2 4" id="KW-0560">Oxidoreductase</keyword>
<accession>A0A6J4KX84</accession>
<dbReference type="EC" id="1.6.5.5" evidence="4"/>
<dbReference type="AlphaFoldDB" id="A0A6J4KX84"/>
<dbReference type="EMBL" id="CADCTR010001862">
    <property type="protein sequence ID" value="CAA9316390.1"/>
    <property type="molecule type" value="Genomic_DNA"/>
</dbReference>
<dbReference type="SMART" id="SM00829">
    <property type="entry name" value="PKS_ER"/>
    <property type="match status" value="1"/>
</dbReference>
<dbReference type="InterPro" id="IPR047618">
    <property type="entry name" value="QOR-like"/>
</dbReference>
<dbReference type="InterPro" id="IPR011032">
    <property type="entry name" value="GroES-like_sf"/>
</dbReference>
<dbReference type="InterPro" id="IPR020843">
    <property type="entry name" value="ER"/>
</dbReference>
<feature type="domain" description="Enoyl reductase (ER)" evidence="3">
    <location>
        <begin position="10"/>
        <end position="320"/>
    </location>
</feature>
<dbReference type="InterPro" id="IPR013154">
    <property type="entry name" value="ADH-like_N"/>
</dbReference>
<reference evidence="4" key="1">
    <citation type="submission" date="2020-02" db="EMBL/GenBank/DDBJ databases">
        <authorList>
            <person name="Meier V. D."/>
        </authorList>
    </citation>
    <scope>NUCLEOTIDE SEQUENCE</scope>
    <source>
        <strain evidence="4">AVDCRST_MAG93</strain>
    </source>
</reference>
<gene>
    <name evidence="4" type="ORF">AVDCRST_MAG93-5516</name>
</gene>
<dbReference type="CDD" id="cd05286">
    <property type="entry name" value="QOR2"/>
    <property type="match status" value="1"/>
</dbReference>
<dbReference type="Gene3D" id="3.90.180.10">
    <property type="entry name" value="Medium-chain alcohol dehydrogenases, catalytic domain"/>
    <property type="match status" value="1"/>
</dbReference>
<dbReference type="GO" id="GO:0035925">
    <property type="term" value="F:mRNA 3'-UTR AU-rich region binding"/>
    <property type="evidence" value="ECO:0007669"/>
    <property type="project" value="TreeGrafter"/>
</dbReference>
<dbReference type="GO" id="GO:0005829">
    <property type="term" value="C:cytosol"/>
    <property type="evidence" value="ECO:0007669"/>
    <property type="project" value="TreeGrafter"/>
</dbReference>
<evidence type="ECO:0000259" key="3">
    <source>
        <dbReference type="SMART" id="SM00829"/>
    </source>
</evidence>
<dbReference type="Pfam" id="PF08240">
    <property type="entry name" value="ADH_N"/>
    <property type="match status" value="1"/>
</dbReference>
<evidence type="ECO:0000313" key="4">
    <source>
        <dbReference type="EMBL" id="CAA9316390.1"/>
    </source>
</evidence>
<evidence type="ECO:0000256" key="2">
    <source>
        <dbReference type="ARBA" id="ARBA00023002"/>
    </source>
</evidence>
<keyword evidence="1" id="KW-0521">NADP</keyword>
<dbReference type="SUPFAM" id="SSF51735">
    <property type="entry name" value="NAD(P)-binding Rossmann-fold domains"/>
    <property type="match status" value="1"/>
</dbReference>
<dbReference type="Pfam" id="PF13602">
    <property type="entry name" value="ADH_zinc_N_2"/>
    <property type="match status" value="1"/>
</dbReference>
<dbReference type="FunFam" id="3.40.50.720:FF:000053">
    <property type="entry name" value="Quinone oxidoreductase 1"/>
    <property type="match status" value="1"/>
</dbReference>
<dbReference type="SUPFAM" id="SSF50129">
    <property type="entry name" value="GroES-like"/>
    <property type="match status" value="1"/>
</dbReference>
<dbReference type="PANTHER" id="PTHR48106">
    <property type="entry name" value="QUINONE OXIDOREDUCTASE PIG3-RELATED"/>
    <property type="match status" value="1"/>
</dbReference>
<dbReference type="GO" id="GO:0003960">
    <property type="term" value="F:quinone reductase (NADPH) activity"/>
    <property type="evidence" value="ECO:0007669"/>
    <property type="project" value="UniProtKB-EC"/>
</dbReference>
<dbReference type="PANTHER" id="PTHR48106:SF13">
    <property type="entry name" value="QUINONE OXIDOREDUCTASE-RELATED"/>
    <property type="match status" value="1"/>
</dbReference>
<organism evidence="4">
    <name type="scientific">uncultured Chloroflexia bacterium</name>
    <dbReference type="NCBI Taxonomy" id="1672391"/>
    <lineage>
        <taxon>Bacteria</taxon>
        <taxon>Bacillati</taxon>
        <taxon>Chloroflexota</taxon>
        <taxon>Chloroflexia</taxon>
        <taxon>environmental samples</taxon>
    </lineage>
</organism>
<dbReference type="GO" id="GO:0008270">
    <property type="term" value="F:zinc ion binding"/>
    <property type="evidence" value="ECO:0007669"/>
    <property type="project" value="InterPro"/>
</dbReference>
<dbReference type="GO" id="GO:0070402">
    <property type="term" value="F:NADPH binding"/>
    <property type="evidence" value="ECO:0007669"/>
    <property type="project" value="TreeGrafter"/>
</dbReference>
<dbReference type="InterPro" id="IPR002364">
    <property type="entry name" value="Quin_OxRdtase/zeta-crystal_CS"/>
</dbReference>
<dbReference type="InterPro" id="IPR036291">
    <property type="entry name" value="NAD(P)-bd_dom_sf"/>
</dbReference>
<dbReference type="PROSITE" id="PS01162">
    <property type="entry name" value="QOR_ZETA_CRYSTAL"/>
    <property type="match status" value="1"/>
</dbReference>
<protein>
    <submittedName>
        <fullName evidence="4">Quinone oxidoreductase</fullName>
        <ecNumber evidence="4">1.6.5.5</ecNumber>
    </submittedName>
</protein>
<name>A0A6J4KX84_9CHLR</name>